<dbReference type="InterPro" id="IPR029068">
    <property type="entry name" value="Glyas_Bleomycin-R_OHBP_Dase"/>
</dbReference>
<evidence type="ECO:0000313" key="4">
    <source>
        <dbReference type="Proteomes" id="UP000540506"/>
    </source>
</evidence>
<dbReference type="GO" id="GO:0051213">
    <property type="term" value="F:dioxygenase activity"/>
    <property type="evidence" value="ECO:0007669"/>
    <property type="project" value="UniProtKB-KW"/>
</dbReference>
<comment type="caution">
    <text evidence="3">The sequence shown here is derived from an EMBL/GenBank/DDBJ whole genome shotgun (WGS) entry which is preliminary data.</text>
</comment>
<dbReference type="Gene3D" id="3.10.180.10">
    <property type="entry name" value="2,3-Dihydroxybiphenyl 1,2-Dioxygenase, domain 1"/>
    <property type="match status" value="2"/>
</dbReference>
<protein>
    <recommendedName>
        <fullName evidence="1">3-dehydroshikimate dehydratase</fullName>
        <shortName evidence="1">DSD</shortName>
        <ecNumber evidence="1">4.2.1.118</ecNumber>
    </recommendedName>
</protein>
<dbReference type="Pfam" id="PF14696">
    <property type="entry name" value="Glyoxalase_5"/>
    <property type="match status" value="1"/>
</dbReference>
<comment type="function">
    <text evidence="1">Catalyzes the conversion of 3-dehydroshikimate to protocatechuate (3,4-dihydroxybenzoate), a common intermediate of quinate and shikimate degradation pathways.</text>
</comment>
<dbReference type="InterPro" id="IPR037523">
    <property type="entry name" value="VOC_core"/>
</dbReference>
<evidence type="ECO:0000313" key="3">
    <source>
        <dbReference type="EMBL" id="MBB4927705.1"/>
    </source>
</evidence>
<dbReference type="RefSeq" id="WP_184944314.1">
    <property type="nucleotide sequence ID" value="NZ_JACHJV010000002.1"/>
</dbReference>
<gene>
    <name evidence="3" type="ORF">FHR34_006800</name>
</gene>
<dbReference type="InterPro" id="IPR013022">
    <property type="entry name" value="Xyl_isomerase-like_TIM-brl"/>
</dbReference>
<keyword evidence="3" id="KW-0560">Oxidoreductase</keyword>
<dbReference type="PROSITE" id="PS51819">
    <property type="entry name" value="VOC"/>
    <property type="match status" value="2"/>
</dbReference>
<dbReference type="EC" id="4.2.1.118" evidence="1"/>
<dbReference type="Proteomes" id="UP000540506">
    <property type="component" value="Unassembled WGS sequence"/>
</dbReference>
<dbReference type="GO" id="GO:0046872">
    <property type="term" value="F:metal ion binding"/>
    <property type="evidence" value="ECO:0007669"/>
    <property type="project" value="UniProtKB-UniRule"/>
</dbReference>
<dbReference type="HAMAP" id="MF_02238">
    <property type="entry name" value="DSD"/>
    <property type="match status" value="1"/>
</dbReference>
<comment type="caution">
    <text evidence="1">Lacks conserved residue(s) required for the propagation of feature annotation.</text>
</comment>
<evidence type="ECO:0000259" key="2">
    <source>
        <dbReference type="PROSITE" id="PS51819"/>
    </source>
</evidence>
<dbReference type="InterPro" id="IPR036237">
    <property type="entry name" value="Xyl_isomerase-like_sf"/>
</dbReference>
<dbReference type="EMBL" id="JACHJV010000002">
    <property type="protein sequence ID" value="MBB4927705.1"/>
    <property type="molecule type" value="Genomic_DNA"/>
</dbReference>
<dbReference type="SUPFAM" id="SSF51658">
    <property type="entry name" value="Xylose isomerase-like"/>
    <property type="match status" value="1"/>
</dbReference>
<comment type="pathway">
    <text evidence="1">Aromatic compound metabolism; 3,4-dihydroxybenzoate biosynthesis.</text>
</comment>
<keyword evidence="4" id="KW-1185">Reference proteome</keyword>
<proteinExistence type="inferred from homology"/>
<dbReference type="UniPathway" id="UPA00088"/>
<dbReference type="Gene3D" id="3.20.20.150">
    <property type="entry name" value="Divalent-metal-dependent TIM barrel enzymes"/>
    <property type="match status" value="1"/>
</dbReference>
<reference evidence="3 4" key="1">
    <citation type="submission" date="2020-08" db="EMBL/GenBank/DDBJ databases">
        <title>Sequencing the genomes of 1000 actinobacteria strains.</title>
        <authorList>
            <person name="Klenk H.-P."/>
        </authorList>
    </citation>
    <scope>NUCLEOTIDE SEQUENCE [LARGE SCALE GENOMIC DNA]</scope>
    <source>
        <strain evidence="3 4">DSM 41654</strain>
    </source>
</reference>
<dbReference type="AlphaFoldDB" id="A0A7W7VZH5"/>
<dbReference type="PANTHER" id="PTHR12110">
    <property type="entry name" value="HYDROXYPYRUVATE ISOMERASE"/>
    <property type="match status" value="1"/>
</dbReference>
<dbReference type="GO" id="GO:0046279">
    <property type="term" value="P:3,4-dihydroxybenzoate biosynthetic process"/>
    <property type="evidence" value="ECO:0007669"/>
    <property type="project" value="UniProtKB-UniRule"/>
</dbReference>
<dbReference type="InterPro" id="IPR043700">
    <property type="entry name" value="DSD"/>
</dbReference>
<dbReference type="Pfam" id="PF01261">
    <property type="entry name" value="AP_endonuc_2"/>
    <property type="match status" value="1"/>
</dbReference>
<comment type="similarity">
    <text evidence="1">Belongs to the bacterial two-domain DSD family.</text>
</comment>
<feature type="binding site" evidence="1">
    <location>
        <position position="165"/>
    </location>
    <ligand>
        <name>a divalent metal cation</name>
        <dbReference type="ChEBI" id="CHEBI:60240"/>
        <note>catalytic</note>
    </ligand>
</feature>
<feature type="binding site" evidence="1">
    <location>
        <position position="239"/>
    </location>
    <ligand>
        <name>a divalent metal cation</name>
        <dbReference type="ChEBI" id="CHEBI:60240"/>
        <note>catalytic</note>
    </ligand>
</feature>
<dbReference type="SUPFAM" id="SSF54593">
    <property type="entry name" value="Glyoxalase/Bleomycin resistance protein/Dihydroxybiphenyl dioxygenase"/>
    <property type="match status" value="1"/>
</dbReference>
<comment type="catalytic activity">
    <reaction evidence="1">
        <text>3-dehydroshikimate = 3,4-dihydroxybenzoate + H2O</text>
        <dbReference type="Rhea" id="RHEA:24848"/>
        <dbReference type="ChEBI" id="CHEBI:15377"/>
        <dbReference type="ChEBI" id="CHEBI:16630"/>
        <dbReference type="ChEBI" id="CHEBI:36241"/>
        <dbReference type="EC" id="4.2.1.118"/>
    </reaction>
</comment>
<feature type="domain" description="VOC" evidence="2">
    <location>
        <begin position="281"/>
        <end position="403"/>
    </location>
</feature>
<keyword evidence="1" id="KW-0479">Metal-binding</keyword>
<dbReference type="PANTHER" id="PTHR12110:SF21">
    <property type="entry name" value="XYLOSE ISOMERASE-LIKE TIM BARREL DOMAIN-CONTAINING PROTEIN"/>
    <property type="match status" value="1"/>
</dbReference>
<feature type="domain" description="VOC" evidence="2">
    <location>
        <begin position="432"/>
        <end position="575"/>
    </location>
</feature>
<evidence type="ECO:0000256" key="1">
    <source>
        <dbReference type="HAMAP-Rule" id="MF_02238"/>
    </source>
</evidence>
<accession>A0A7W7VZH5</accession>
<comment type="cofactor">
    <cofactor evidence="1">
        <name>a divalent metal cation</name>
        <dbReference type="ChEBI" id="CHEBI:60240"/>
    </cofactor>
</comment>
<feature type="binding site" evidence="1">
    <location>
        <position position="191"/>
    </location>
    <ligand>
        <name>a divalent metal cation</name>
        <dbReference type="ChEBI" id="CHEBI:60240"/>
        <note>catalytic</note>
    </ligand>
</feature>
<name>A0A7W7VZH5_KITKI</name>
<sequence length="619" mass="67061">MRRSIATVCLSGTLADKLDAAAAAGFDGVEIFENDLIASAWSPAEIRARCADLGLAIDLYQPFRDFEGVPQDLLAANLRRAERKFDVMQELGARTLLVCSSVAAQAVDDDALAAEQLRVLAERAERRGLRIAYEALAWGRHVSTWGHSWEIVRRADHPALGLCLDSFHILSRESRPSGIDLVPAEKLFFLQLADAHRLDMGVLSWSRHHRLFPGQGSFDLPGLLGQILAAGYRGPLSLEVFNDVFRQADPRQTAVAAMRSLLALQESAGQLDVPSAPVPSGFGYVELSVTEASRATVAGTLAALGFVRSGEHRSRPVELWQQGEARVLLAGRSQGRGAERCDGDTISALAFESADPQRSLRRAAALLAAPAVSEGGCGETGEAAGKAAALTAPDRTAILIHRPFGEPGCWSRAFKQAEGAGPTAASDGRLTGIDQVTLTQPFDRFEEAALVYRALGLSLSEEAEYPAPFGLIRSRTATDPAQRVRVTLIGTLERRGEWSPGVPEPQHVTFTASDVFAAARAARDHGAPLLPIPHNYYADLDARLGLEPELLDRLQEFDVLYDRDEGGEVYHFFTGLLGSRIFFEVVQRVGAYRGAGVADTPVRMAAHRRLRQQHSLLRG</sequence>
<dbReference type="GO" id="GO:0046565">
    <property type="term" value="F:3-dehydroshikimate dehydratase activity"/>
    <property type="evidence" value="ECO:0007669"/>
    <property type="project" value="UniProtKB-UniRule"/>
</dbReference>
<keyword evidence="3" id="KW-0670">Pyruvate</keyword>
<keyword evidence="3" id="KW-0223">Dioxygenase</keyword>
<keyword evidence="1" id="KW-0456">Lyase</keyword>
<feature type="binding site" evidence="1">
    <location>
        <position position="134"/>
    </location>
    <ligand>
        <name>a divalent metal cation</name>
        <dbReference type="ChEBI" id="CHEBI:60240"/>
        <note>catalytic</note>
    </ligand>
</feature>
<dbReference type="InterPro" id="IPR050312">
    <property type="entry name" value="IolE/XylAMocC-like"/>
</dbReference>
<organism evidence="3 4">
    <name type="scientific">Kitasatospora kifunensis</name>
    <name type="common">Streptomyces kifunensis</name>
    <dbReference type="NCBI Taxonomy" id="58351"/>
    <lineage>
        <taxon>Bacteria</taxon>
        <taxon>Bacillati</taxon>
        <taxon>Actinomycetota</taxon>
        <taxon>Actinomycetes</taxon>
        <taxon>Kitasatosporales</taxon>
        <taxon>Streptomycetaceae</taxon>
        <taxon>Kitasatospora</taxon>
    </lineage>
</organism>